<feature type="region of interest" description="Disordered" evidence="1">
    <location>
        <begin position="363"/>
        <end position="445"/>
    </location>
</feature>
<protein>
    <submittedName>
        <fullName evidence="2">Uncharacterized protein</fullName>
    </submittedName>
</protein>
<feature type="compositionally biased region" description="Basic and acidic residues" evidence="1">
    <location>
        <begin position="69"/>
        <end position="84"/>
    </location>
</feature>
<feature type="compositionally biased region" description="Basic and acidic residues" evidence="1">
    <location>
        <begin position="123"/>
        <end position="149"/>
    </location>
</feature>
<dbReference type="EMBL" id="BDSP01000060">
    <property type="protein sequence ID" value="GAX12964.1"/>
    <property type="molecule type" value="Genomic_DNA"/>
</dbReference>
<dbReference type="Gene3D" id="6.10.280.100">
    <property type="match status" value="1"/>
</dbReference>
<reference evidence="2 3" key="1">
    <citation type="journal article" date="2015" name="Plant Cell">
        <title>Oil accumulation by the oleaginous diatom Fistulifera solaris as revealed by the genome and transcriptome.</title>
        <authorList>
            <person name="Tanaka T."/>
            <person name="Maeda Y."/>
            <person name="Veluchamy A."/>
            <person name="Tanaka M."/>
            <person name="Abida H."/>
            <person name="Marechal E."/>
            <person name="Bowler C."/>
            <person name="Muto M."/>
            <person name="Sunaga Y."/>
            <person name="Tanaka M."/>
            <person name="Yoshino T."/>
            <person name="Taniguchi T."/>
            <person name="Fukuda Y."/>
            <person name="Nemoto M."/>
            <person name="Matsumoto M."/>
            <person name="Wong P.S."/>
            <person name="Aburatani S."/>
            <person name="Fujibuchi W."/>
        </authorList>
    </citation>
    <scope>NUCLEOTIDE SEQUENCE [LARGE SCALE GENOMIC DNA]</scope>
    <source>
        <strain evidence="2 3">JPCC DA0580</strain>
    </source>
</reference>
<evidence type="ECO:0000313" key="3">
    <source>
        <dbReference type="Proteomes" id="UP000198406"/>
    </source>
</evidence>
<feature type="compositionally biased region" description="Basic and acidic residues" evidence="1">
    <location>
        <begin position="279"/>
        <end position="296"/>
    </location>
</feature>
<keyword evidence="3" id="KW-1185">Reference proteome</keyword>
<gene>
    <name evidence="2" type="ORF">FisN_2Hh457</name>
</gene>
<organism evidence="2 3">
    <name type="scientific">Fistulifera solaris</name>
    <name type="common">Oleaginous diatom</name>
    <dbReference type="NCBI Taxonomy" id="1519565"/>
    <lineage>
        <taxon>Eukaryota</taxon>
        <taxon>Sar</taxon>
        <taxon>Stramenopiles</taxon>
        <taxon>Ochrophyta</taxon>
        <taxon>Bacillariophyta</taxon>
        <taxon>Bacillariophyceae</taxon>
        <taxon>Bacillariophycidae</taxon>
        <taxon>Naviculales</taxon>
        <taxon>Naviculaceae</taxon>
        <taxon>Fistulifera</taxon>
    </lineage>
</organism>
<dbReference type="AlphaFoldDB" id="A0A1Z5JG37"/>
<comment type="caution">
    <text evidence="2">The sequence shown here is derived from an EMBL/GenBank/DDBJ whole genome shotgun (WGS) entry which is preliminary data.</text>
</comment>
<feature type="compositionally biased region" description="Polar residues" evidence="1">
    <location>
        <begin position="369"/>
        <end position="379"/>
    </location>
</feature>
<feature type="compositionally biased region" description="Polar residues" evidence="1">
    <location>
        <begin position="463"/>
        <end position="473"/>
    </location>
</feature>
<feature type="region of interest" description="Disordered" evidence="1">
    <location>
        <begin position="317"/>
        <end position="336"/>
    </location>
</feature>
<feature type="compositionally biased region" description="Basic and acidic residues" evidence="1">
    <location>
        <begin position="475"/>
        <end position="485"/>
    </location>
</feature>
<accession>A0A1Z5JG37</accession>
<evidence type="ECO:0000313" key="2">
    <source>
        <dbReference type="EMBL" id="GAX12964.1"/>
    </source>
</evidence>
<feature type="region of interest" description="Disordered" evidence="1">
    <location>
        <begin position="463"/>
        <end position="501"/>
    </location>
</feature>
<name>A0A1Z5JG37_FISSO</name>
<proteinExistence type="predicted"/>
<feature type="compositionally biased region" description="Low complexity" evidence="1">
    <location>
        <begin position="174"/>
        <end position="217"/>
    </location>
</feature>
<feature type="region of interest" description="Disordered" evidence="1">
    <location>
        <begin position="61"/>
        <end position="306"/>
    </location>
</feature>
<dbReference type="Proteomes" id="UP000198406">
    <property type="component" value="Unassembled WGS sequence"/>
</dbReference>
<feature type="compositionally biased region" description="Basic and acidic residues" evidence="1">
    <location>
        <begin position="492"/>
        <end position="501"/>
    </location>
</feature>
<feature type="compositionally biased region" description="Basic and acidic residues" evidence="1">
    <location>
        <begin position="222"/>
        <end position="258"/>
    </location>
</feature>
<feature type="compositionally biased region" description="Basic and acidic residues" evidence="1">
    <location>
        <begin position="383"/>
        <end position="428"/>
    </location>
</feature>
<sequence length="501" mass="55143">MSFIARASSRAGRYSHQRRSLLALQNGVSEVLRSSRAAFSSDDKNFREKISDKFNEVKRAVQETFSSEPNDKTMGEKAKEKYQGTKDTLFDTFPSEKYEGIGDKAPGSFQGDLKVSSEMFLSDPKDLDDSSPSMKDKMSEKYNDMKQSVKDTLTPDSDENTGHTDSKTLKEVAGSVSDGSSDSDGMSSGTSSGTSEGTSSGTSSGTSDGTSSGTSSSDSDDEKGMGEKVKDKFHEMKEMAKDKMTPDDGKSMSEKMGEKLNSMGESMKETFSTDSNESTSDKVKNKAEESRGRAEDEFFGNDKSMSEKMGEKLNSMGESMKDTFSGDSDPSMGDQVMDKASEDEFSGNDKTMSEKMGEKLNSMGESMKETFSSGSNESMGDQMMDRARESKGRAEEEFASNDDKYISDRVSNENEQKMDDKTRHDFIDSKPTYQGTETGVDKDESITEKIGEKLHEVKEAMKQTFSFGNSNDDTMGDKSGQRLDEVQGTPQDKLDTEKRKE</sequence>
<evidence type="ECO:0000256" key="1">
    <source>
        <dbReference type="SAM" id="MobiDB-lite"/>
    </source>
</evidence>
<feature type="compositionally biased region" description="Polar residues" evidence="1">
    <location>
        <begin position="269"/>
        <end position="278"/>
    </location>
</feature>
<feature type="compositionally biased region" description="Basic and acidic residues" evidence="1">
    <location>
        <begin position="160"/>
        <end position="170"/>
    </location>
</feature>
<dbReference type="InParanoid" id="A0A1Z5JG37"/>